<dbReference type="Pfam" id="PF00001">
    <property type="entry name" value="7tm_1"/>
    <property type="match status" value="1"/>
</dbReference>
<organism evidence="10 11">
    <name type="scientific">Adineta ricciae</name>
    <name type="common">Rotifer</name>
    <dbReference type="NCBI Taxonomy" id="249248"/>
    <lineage>
        <taxon>Eukaryota</taxon>
        <taxon>Metazoa</taxon>
        <taxon>Spiralia</taxon>
        <taxon>Gnathifera</taxon>
        <taxon>Rotifera</taxon>
        <taxon>Eurotatoria</taxon>
        <taxon>Bdelloidea</taxon>
        <taxon>Adinetida</taxon>
        <taxon>Adinetidae</taxon>
        <taxon>Adineta</taxon>
    </lineage>
</organism>
<dbReference type="InterPro" id="IPR000276">
    <property type="entry name" value="GPCR_Rhodpsn"/>
</dbReference>
<keyword evidence="4" id="KW-0297">G-protein coupled receptor</keyword>
<feature type="transmembrane region" description="Helical" evidence="8">
    <location>
        <begin position="212"/>
        <end position="239"/>
    </location>
</feature>
<feature type="transmembrane region" description="Helical" evidence="8">
    <location>
        <begin position="73"/>
        <end position="95"/>
    </location>
</feature>
<dbReference type="Proteomes" id="UP000663852">
    <property type="component" value="Unassembled WGS sequence"/>
</dbReference>
<name>A0A815DVP4_ADIRI</name>
<proteinExistence type="predicted"/>
<comment type="caution">
    <text evidence="10">The sequence shown here is derived from an EMBL/GenBank/DDBJ whole genome shotgun (WGS) entry which is preliminary data.</text>
</comment>
<dbReference type="EMBL" id="CAJNOJ010000221">
    <property type="protein sequence ID" value="CAF1306468.1"/>
    <property type="molecule type" value="Genomic_DNA"/>
</dbReference>
<dbReference type="GO" id="GO:0005886">
    <property type="term" value="C:plasma membrane"/>
    <property type="evidence" value="ECO:0007669"/>
    <property type="project" value="TreeGrafter"/>
</dbReference>
<evidence type="ECO:0000256" key="7">
    <source>
        <dbReference type="ARBA" id="ARBA00023224"/>
    </source>
</evidence>
<feature type="domain" description="G-protein coupled receptors family 1 profile" evidence="9">
    <location>
        <begin position="1"/>
        <end position="232"/>
    </location>
</feature>
<evidence type="ECO:0000259" key="9">
    <source>
        <dbReference type="PROSITE" id="PS50262"/>
    </source>
</evidence>
<feature type="transmembrane region" description="Helical" evidence="8">
    <location>
        <begin position="115"/>
        <end position="138"/>
    </location>
</feature>
<evidence type="ECO:0000256" key="1">
    <source>
        <dbReference type="ARBA" id="ARBA00004141"/>
    </source>
</evidence>
<reference evidence="10" key="1">
    <citation type="submission" date="2021-02" db="EMBL/GenBank/DDBJ databases">
        <authorList>
            <person name="Nowell W R."/>
        </authorList>
    </citation>
    <scope>NUCLEOTIDE SEQUENCE</scope>
</reference>
<keyword evidence="2 8" id="KW-0812">Transmembrane</keyword>
<dbReference type="SUPFAM" id="SSF81321">
    <property type="entry name" value="Family A G protein-coupled receptor-like"/>
    <property type="match status" value="1"/>
</dbReference>
<dbReference type="PANTHER" id="PTHR24243:SF230">
    <property type="entry name" value="G-PROTEIN COUPLED RECEPTORS FAMILY 1 PROFILE DOMAIN-CONTAINING PROTEIN"/>
    <property type="match status" value="1"/>
</dbReference>
<evidence type="ECO:0000256" key="3">
    <source>
        <dbReference type="ARBA" id="ARBA00022989"/>
    </source>
</evidence>
<evidence type="ECO:0000256" key="8">
    <source>
        <dbReference type="SAM" id="Phobius"/>
    </source>
</evidence>
<dbReference type="GO" id="GO:0004930">
    <property type="term" value="F:G protein-coupled receptor activity"/>
    <property type="evidence" value="ECO:0007669"/>
    <property type="project" value="UniProtKB-KW"/>
</dbReference>
<dbReference type="InterPro" id="IPR017452">
    <property type="entry name" value="GPCR_Rhodpsn_7TM"/>
</dbReference>
<evidence type="ECO:0000256" key="4">
    <source>
        <dbReference type="ARBA" id="ARBA00023040"/>
    </source>
</evidence>
<evidence type="ECO:0000256" key="2">
    <source>
        <dbReference type="ARBA" id="ARBA00022692"/>
    </source>
</evidence>
<accession>A0A815DVP4</accession>
<dbReference type="Gene3D" id="1.20.1070.10">
    <property type="entry name" value="Rhodopsin 7-helix transmembrane proteins"/>
    <property type="match status" value="1"/>
</dbReference>
<dbReference type="AlphaFoldDB" id="A0A815DVP4"/>
<dbReference type="OrthoDB" id="10372998at2759"/>
<keyword evidence="5 8" id="KW-0472">Membrane</keyword>
<evidence type="ECO:0000256" key="6">
    <source>
        <dbReference type="ARBA" id="ARBA00023170"/>
    </source>
</evidence>
<sequence>MFIQLIIYAVPSIYAFYYFNPMSYYMIYCKIRMYLILSSALIYHWSYAAASFDRYALSSTNVRLRQLAKVKTAIRMLTAICLVSLTFSVYVPVVYEVKSSTCSIFNNPGATLFTTLSSILLNAFIPTTIMIICTLLIWKNLKEKRQRRRNLFNRENNNLAQEKQDRQALRMLLVQVIVLVLIRIPWLIYSINNVISSYVTNKSSERIAIENFITAVAGAFSFLFPSISFYVFTLASSLFRNELFSLLKFCFCCKRFIYNHQVTPAERHRT</sequence>
<keyword evidence="3 8" id="KW-1133">Transmembrane helix</keyword>
<protein>
    <recommendedName>
        <fullName evidence="9">G-protein coupled receptors family 1 profile domain-containing protein</fullName>
    </recommendedName>
</protein>
<dbReference type="PANTHER" id="PTHR24243">
    <property type="entry name" value="G-PROTEIN COUPLED RECEPTOR"/>
    <property type="match status" value="1"/>
</dbReference>
<keyword evidence="6" id="KW-0675">Receptor</keyword>
<evidence type="ECO:0000313" key="11">
    <source>
        <dbReference type="Proteomes" id="UP000663852"/>
    </source>
</evidence>
<dbReference type="PROSITE" id="PS50262">
    <property type="entry name" value="G_PROTEIN_RECEP_F1_2"/>
    <property type="match status" value="1"/>
</dbReference>
<evidence type="ECO:0000256" key="5">
    <source>
        <dbReference type="ARBA" id="ARBA00023136"/>
    </source>
</evidence>
<gene>
    <name evidence="10" type="ORF">EDS130_LOCUS30892</name>
</gene>
<evidence type="ECO:0000313" key="10">
    <source>
        <dbReference type="EMBL" id="CAF1306468.1"/>
    </source>
</evidence>
<comment type="subcellular location">
    <subcellularLocation>
        <location evidence="1">Membrane</location>
        <topology evidence="1">Multi-pass membrane protein</topology>
    </subcellularLocation>
</comment>
<feature type="transmembrane region" description="Helical" evidence="8">
    <location>
        <begin position="172"/>
        <end position="192"/>
    </location>
</feature>
<keyword evidence="7" id="KW-0807">Transducer</keyword>